<dbReference type="GO" id="GO:0006260">
    <property type="term" value="P:DNA replication"/>
    <property type="evidence" value="ECO:0007669"/>
    <property type="project" value="InterPro"/>
</dbReference>
<comment type="caution">
    <text evidence="1">The sequence shown here is derived from an EMBL/GenBank/DDBJ whole genome shotgun (WGS) entry which is preliminary data.</text>
</comment>
<dbReference type="GO" id="GO:0032298">
    <property type="term" value="P:positive regulation of DNA-templated DNA replication initiation"/>
    <property type="evidence" value="ECO:0007669"/>
    <property type="project" value="TreeGrafter"/>
</dbReference>
<name>A0AAE3HJS2_9GAMM</name>
<gene>
    <name evidence="1" type="ORF">J2T55_000159</name>
</gene>
<dbReference type="Proteomes" id="UP001204445">
    <property type="component" value="Unassembled WGS sequence"/>
</dbReference>
<dbReference type="PANTHER" id="PTHR38767:SF1">
    <property type="entry name" value="DNA POLYMERASE III SUBUNIT CHI"/>
    <property type="match status" value="1"/>
</dbReference>
<reference evidence="1" key="1">
    <citation type="submission" date="2022-08" db="EMBL/GenBank/DDBJ databases">
        <title>Genomic Encyclopedia of Type Strains, Phase III (KMG-III): the genomes of soil and plant-associated and newly described type strains.</title>
        <authorList>
            <person name="Whitman W."/>
        </authorList>
    </citation>
    <scope>NUCLEOTIDE SEQUENCE</scope>
    <source>
        <strain evidence="1">HMT 1</strain>
    </source>
</reference>
<dbReference type="InterPro" id="IPR036768">
    <property type="entry name" value="PolIII_chi_sf"/>
</dbReference>
<dbReference type="SUPFAM" id="SSF102400">
    <property type="entry name" value="DNA polymerase III chi subunit"/>
    <property type="match status" value="1"/>
</dbReference>
<dbReference type="PANTHER" id="PTHR38767">
    <property type="entry name" value="DNA POLYMERASE III SUBUNIT CHI"/>
    <property type="match status" value="1"/>
</dbReference>
<sequence>MARVDFYILPESGGQSRKQFACALTAKAWKAGHRVCLLAADRDRATEFDELLWTFRDISFVPHALVDSDAVGEVPVLIGWGDPAAIQNGITDVDVLVNLGDDMPPAVGKFDRIAEIVGGNADERQAARQRYRTYRDQGHELHNHSIDA</sequence>
<dbReference type="Pfam" id="PF04364">
    <property type="entry name" value="DNA_pol3_chi"/>
    <property type="match status" value="1"/>
</dbReference>
<evidence type="ECO:0000313" key="2">
    <source>
        <dbReference type="Proteomes" id="UP001204445"/>
    </source>
</evidence>
<dbReference type="EC" id="2.7.7.7" evidence="1"/>
<organism evidence="1 2">
    <name type="scientific">Methylohalomonas lacus</name>
    <dbReference type="NCBI Taxonomy" id="398773"/>
    <lineage>
        <taxon>Bacteria</taxon>
        <taxon>Pseudomonadati</taxon>
        <taxon>Pseudomonadota</taxon>
        <taxon>Gammaproteobacteria</taxon>
        <taxon>Methylohalomonadales</taxon>
        <taxon>Methylohalomonadaceae</taxon>
        <taxon>Methylohalomonas</taxon>
    </lineage>
</organism>
<dbReference type="RefSeq" id="WP_259053553.1">
    <property type="nucleotide sequence ID" value="NZ_JANUCT010000001.1"/>
</dbReference>
<protein>
    <submittedName>
        <fullName evidence="1">DNA polymerase-3 subunit chi</fullName>
        <ecNumber evidence="1">2.7.7.7</ecNumber>
    </submittedName>
</protein>
<dbReference type="GO" id="GO:0003887">
    <property type="term" value="F:DNA-directed DNA polymerase activity"/>
    <property type="evidence" value="ECO:0007669"/>
    <property type="project" value="UniProtKB-EC"/>
</dbReference>
<dbReference type="AlphaFoldDB" id="A0AAE3HJS2"/>
<evidence type="ECO:0000313" key="1">
    <source>
        <dbReference type="EMBL" id="MCS3902167.1"/>
    </source>
</evidence>
<dbReference type="Gene3D" id="3.40.50.10110">
    <property type="entry name" value="DNA polymerase III subunit chi"/>
    <property type="match status" value="1"/>
</dbReference>
<keyword evidence="1" id="KW-0548">Nucleotidyltransferase</keyword>
<accession>A0AAE3HJS2</accession>
<keyword evidence="2" id="KW-1185">Reference proteome</keyword>
<dbReference type="EMBL" id="JANUCT010000001">
    <property type="protein sequence ID" value="MCS3902167.1"/>
    <property type="molecule type" value="Genomic_DNA"/>
</dbReference>
<proteinExistence type="predicted"/>
<dbReference type="GO" id="GO:0003677">
    <property type="term" value="F:DNA binding"/>
    <property type="evidence" value="ECO:0007669"/>
    <property type="project" value="InterPro"/>
</dbReference>
<dbReference type="InterPro" id="IPR007459">
    <property type="entry name" value="DNA_pol3_chi"/>
</dbReference>
<keyword evidence="1" id="KW-0808">Transferase</keyword>